<evidence type="ECO:0000256" key="6">
    <source>
        <dbReference type="ARBA" id="ARBA00022656"/>
    </source>
</evidence>
<dbReference type="InterPro" id="IPR036770">
    <property type="entry name" value="Ankyrin_rpt-contain_sf"/>
</dbReference>
<keyword evidence="10 12" id="KW-0040">ANK repeat</keyword>
<feature type="repeat" description="ANK" evidence="12">
    <location>
        <begin position="161"/>
        <end position="193"/>
    </location>
</feature>
<name>A0A8X6YR04_9ARAC</name>
<dbReference type="InterPro" id="IPR002110">
    <property type="entry name" value="Ankyrin_rpt"/>
</dbReference>
<proteinExistence type="predicted"/>
<comment type="caution">
    <text evidence="13">The sequence shown here is derived from an EMBL/GenBank/DDBJ whole genome shotgun (WGS) entry which is preliminary data.</text>
</comment>
<dbReference type="GO" id="GO:0090729">
    <property type="term" value="F:toxin activity"/>
    <property type="evidence" value="ECO:0007669"/>
    <property type="project" value="UniProtKB-KW"/>
</dbReference>
<keyword evidence="6" id="KW-0800">Toxin</keyword>
<feature type="repeat" description="ANK" evidence="12">
    <location>
        <begin position="228"/>
        <end position="260"/>
    </location>
</feature>
<evidence type="ECO:0000256" key="8">
    <source>
        <dbReference type="ARBA" id="ARBA00022737"/>
    </source>
</evidence>
<feature type="repeat" description="ANK" evidence="12">
    <location>
        <begin position="195"/>
        <end position="227"/>
    </location>
</feature>
<evidence type="ECO:0000313" key="13">
    <source>
        <dbReference type="EMBL" id="GFY75388.1"/>
    </source>
</evidence>
<dbReference type="Pfam" id="PF12796">
    <property type="entry name" value="Ank_2"/>
    <property type="match status" value="3"/>
</dbReference>
<dbReference type="GO" id="GO:0044231">
    <property type="term" value="C:host cell presynaptic membrane"/>
    <property type="evidence" value="ECO:0007669"/>
    <property type="project" value="UniProtKB-KW"/>
</dbReference>
<dbReference type="OrthoDB" id="6437424at2759"/>
<evidence type="ECO:0000256" key="4">
    <source>
        <dbReference type="ARBA" id="ARBA00022525"/>
    </source>
</evidence>
<protein>
    <submittedName>
        <fullName evidence="13">Ankyrin-1</fullName>
    </submittedName>
</protein>
<dbReference type="GO" id="GO:0005576">
    <property type="term" value="C:extracellular region"/>
    <property type="evidence" value="ECO:0007669"/>
    <property type="project" value="UniProtKB-SubCell"/>
</dbReference>
<evidence type="ECO:0000256" key="10">
    <source>
        <dbReference type="ARBA" id="ARBA00023043"/>
    </source>
</evidence>
<feature type="repeat" description="ANK" evidence="12">
    <location>
        <begin position="65"/>
        <end position="97"/>
    </location>
</feature>
<keyword evidence="4" id="KW-0964">Secreted</keyword>
<keyword evidence="7" id="KW-0528">Neurotoxin</keyword>
<feature type="repeat" description="ANK" evidence="12">
    <location>
        <begin position="295"/>
        <end position="327"/>
    </location>
</feature>
<evidence type="ECO:0000256" key="2">
    <source>
        <dbReference type="ARBA" id="ARBA00004613"/>
    </source>
</evidence>
<dbReference type="GO" id="GO:0006887">
    <property type="term" value="P:exocytosis"/>
    <property type="evidence" value="ECO:0007669"/>
    <property type="project" value="UniProtKB-KW"/>
</dbReference>
<comment type="subcellular location">
    <subcellularLocation>
        <location evidence="2">Secreted</location>
    </subcellularLocation>
    <subcellularLocation>
        <location evidence="1">Target cell membrane</location>
    </subcellularLocation>
</comment>
<sequence length="352" mass="38944">MNNVTPIHILISNELAELLITREISTDFVDVHGRTILHLGALNGNMEIMKYSLENGCSVDVRDSFGLTALHRAVQGNYQEVVSFLIDNGTDINAEDNNGHTSLLFAARNNCINITDILIKKEVCTSSDRIASLCSAVCEGHHDIVRILLKQCAFDIHALQDEHHLLHKAAENGHLIVVKVLLENGFEINAGSKDTTDTPLHSAIYYNHLEVSQFLLSKGADPNIRDQQGRTSLHVAASRGSTDLVEILVDEKADVFIKDSKNMSVIELAVLFNQFNVVKLLMEMRKVNINLKGNEGLTLLHLSAGIGSLDITEYLIKNRANINTRDVSGSKPIHTATRKGFKNIVEYYLNAT</sequence>
<keyword evidence="14" id="KW-1185">Reference proteome</keyword>
<gene>
    <name evidence="13" type="primary">ANK1_19</name>
    <name evidence="13" type="ORF">TNIN_187261</name>
</gene>
<dbReference type="PROSITE" id="PS50297">
    <property type="entry name" value="ANK_REP_REGION"/>
    <property type="match status" value="6"/>
</dbReference>
<keyword evidence="9" id="KW-0638">Presynaptic neurotoxin</keyword>
<dbReference type="Proteomes" id="UP000886998">
    <property type="component" value="Unassembled WGS sequence"/>
</dbReference>
<evidence type="ECO:0000256" key="11">
    <source>
        <dbReference type="ARBA" id="ARBA00023298"/>
    </source>
</evidence>
<dbReference type="PROSITE" id="PS50088">
    <property type="entry name" value="ANK_REPEAT"/>
    <property type="match status" value="6"/>
</dbReference>
<dbReference type="Gene3D" id="1.25.40.20">
    <property type="entry name" value="Ankyrin repeat-containing domain"/>
    <property type="match status" value="3"/>
</dbReference>
<evidence type="ECO:0000256" key="3">
    <source>
        <dbReference type="ARBA" id="ARBA00022483"/>
    </source>
</evidence>
<dbReference type="EMBL" id="BMAV01021358">
    <property type="protein sequence ID" value="GFY75388.1"/>
    <property type="molecule type" value="Genomic_DNA"/>
</dbReference>
<evidence type="ECO:0000256" key="7">
    <source>
        <dbReference type="ARBA" id="ARBA00022699"/>
    </source>
</evidence>
<evidence type="ECO:0000313" key="14">
    <source>
        <dbReference type="Proteomes" id="UP000886998"/>
    </source>
</evidence>
<accession>A0A8X6YR04</accession>
<dbReference type="PANTHER" id="PTHR24161">
    <property type="entry name" value="ANK_REP_REGION DOMAIN-CONTAINING PROTEIN-RELATED"/>
    <property type="match status" value="1"/>
</dbReference>
<dbReference type="GO" id="GO:0044218">
    <property type="term" value="C:other organism cell membrane"/>
    <property type="evidence" value="ECO:0007669"/>
    <property type="project" value="UniProtKB-KW"/>
</dbReference>
<dbReference type="PANTHER" id="PTHR24161:SF124">
    <property type="entry name" value="TRANSIENT RECEPTOR POTENTIAL CHANNEL PYREXIA"/>
    <property type="match status" value="1"/>
</dbReference>
<dbReference type="AlphaFoldDB" id="A0A8X6YR04"/>
<evidence type="ECO:0000256" key="12">
    <source>
        <dbReference type="PROSITE-ProRule" id="PRU00023"/>
    </source>
</evidence>
<organism evidence="13 14">
    <name type="scientific">Trichonephila inaurata madagascariensis</name>
    <dbReference type="NCBI Taxonomy" id="2747483"/>
    <lineage>
        <taxon>Eukaryota</taxon>
        <taxon>Metazoa</taxon>
        <taxon>Ecdysozoa</taxon>
        <taxon>Arthropoda</taxon>
        <taxon>Chelicerata</taxon>
        <taxon>Arachnida</taxon>
        <taxon>Araneae</taxon>
        <taxon>Araneomorphae</taxon>
        <taxon>Entelegynae</taxon>
        <taxon>Araneoidea</taxon>
        <taxon>Nephilidae</taxon>
        <taxon>Trichonephila</taxon>
        <taxon>Trichonephila inaurata</taxon>
    </lineage>
</organism>
<keyword evidence="8" id="KW-0677">Repeat</keyword>
<dbReference type="SMART" id="SM00248">
    <property type="entry name" value="ANK"/>
    <property type="match status" value="10"/>
</dbReference>
<dbReference type="SUPFAM" id="SSF48403">
    <property type="entry name" value="Ankyrin repeat"/>
    <property type="match status" value="1"/>
</dbReference>
<evidence type="ECO:0000256" key="9">
    <source>
        <dbReference type="ARBA" id="ARBA00023028"/>
    </source>
</evidence>
<dbReference type="Pfam" id="PF00023">
    <property type="entry name" value="Ank"/>
    <property type="match status" value="1"/>
</dbReference>
<evidence type="ECO:0000256" key="5">
    <source>
        <dbReference type="ARBA" id="ARBA00022537"/>
    </source>
</evidence>
<keyword evidence="11" id="KW-0472">Membrane</keyword>
<reference evidence="13" key="1">
    <citation type="submission" date="2020-08" db="EMBL/GenBank/DDBJ databases">
        <title>Multicomponent nature underlies the extraordinary mechanical properties of spider dragline silk.</title>
        <authorList>
            <person name="Kono N."/>
            <person name="Nakamura H."/>
            <person name="Mori M."/>
            <person name="Yoshida Y."/>
            <person name="Ohtoshi R."/>
            <person name="Malay A.D."/>
            <person name="Moran D.A.P."/>
            <person name="Tomita M."/>
            <person name="Numata K."/>
            <person name="Arakawa K."/>
        </authorList>
    </citation>
    <scope>NUCLEOTIDE SEQUENCE</scope>
</reference>
<keyword evidence="3" id="KW-0268">Exocytosis</keyword>
<dbReference type="PRINTS" id="PR01415">
    <property type="entry name" value="ANKYRIN"/>
</dbReference>
<feature type="repeat" description="ANK" evidence="12">
    <location>
        <begin position="32"/>
        <end position="64"/>
    </location>
</feature>
<keyword evidence="11" id="KW-1053">Target membrane</keyword>
<evidence type="ECO:0000256" key="1">
    <source>
        <dbReference type="ARBA" id="ARBA00004175"/>
    </source>
</evidence>
<keyword evidence="5" id="KW-1052">Target cell membrane</keyword>